<evidence type="ECO:0000313" key="1">
    <source>
        <dbReference type="EMBL" id="ARN84966.1"/>
    </source>
</evidence>
<protein>
    <submittedName>
        <fullName evidence="1">Uncharacterized protein</fullName>
    </submittedName>
</protein>
<reference evidence="1 2" key="1">
    <citation type="submission" date="2014-06" db="EMBL/GenBank/DDBJ databases">
        <title>The genome of the endonuclear symbiont Nucleicultrix amoebiphila.</title>
        <authorList>
            <person name="Schulz F."/>
            <person name="Horn M."/>
        </authorList>
    </citation>
    <scope>NUCLEOTIDE SEQUENCE [LARGE SCALE GENOMIC DNA]</scope>
    <source>
        <strain evidence="1 2">FS5</strain>
    </source>
</reference>
<gene>
    <name evidence="1" type="ORF">GQ61_06340</name>
</gene>
<organism evidence="1 2">
    <name type="scientific">Candidatus Nucleicultrix amoebiphila FS5</name>
    <dbReference type="NCBI Taxonomy" id="1414854"/>
    <lineage>
        <taxon>Bacteria</taxon>
        <taxon>Pseudomonadati</taxon>
        <taxon>Pseudomonadota</taxon>
        <taxon>Alphaproteobacteria</taxon>
        <taxon>Holosporales</taxon>
        <taxon>Candidatus Nucleicultricaceae</taxon>
        <taxon>Candidatus Nucleicultrix</taxon>
    </lineage>
</organism>
<dbReference type="KEGG" id="naf:GQ61_06340"/>
<dbReference type="RefSeq" id="WP_085784478.1">
    <property type="nucleotide sequence ID" value="NZ_CP008743.1"/>
</dbReference>
<keyword evidence="2" id="KW-1185">Reference proteome</keyword>
<dbReference type="Proteomes" id="UP000237351">
    <property type="component" value="Chromosome"/>
</dbReference>
<sequence length="181" mass="20334">MLKKLVFLLTILTLTQTFSQKTLASSSFFVEDYSTSTHPRQNPQGYNAWAKNRSIRIKTEEISKAKTTAPKASIEKKTYSLDLEGDSDHTKKVKDLLETHFPMLVRLSNDFKNGAGIEKDGIKVSYEIDTSPSGKKKTSVLIEVKGAISTTLATKLEPYRTKDIRFFTPSNSKHSKLSLDK</sequence>
<accession>A0A1W6N5B7</accession>
<name>A0A1W6N5B7_9PROT</name>
<dbReference type="AlphaFoldDB" id="A0A1W6N5B7"/>
<evidence type="ECO:0000313" key="2">
    <source>
        <dbReference type="Proteomes" id="UP000237351"/>
    </source>
</evidence>
<proteinExistence type="predicted"/>
<dbReference type="EMBL" id="CP008743">
    <property type="protein sequence ID" value="ARN84966.1"/>
    <property type="molecule type" value="Genomic_DNA"/>
</dbReference>